<dbReference type="Pfam" id="PF05930">
    <property type="entry name" value="Phage_AlpA"/>
    <property type="match status" value="1"/>
</dbReference>
<evidence type="ECO:0000313" key="1">
    <source>
        <dbReference type="EMBL" id="WQH06247.1"/>
    </source>
</evidence>
<keyword evidence="2" id="KW-1185">Reference proteome</keyword>
<dbReference type="Proteomes" id="UP001326110">
    <property type="component" value="Chromosome"/>
</dbReference>
<organism evidence="1 2">
    <name type="scientific">Duganella zoogloeoides</name>
    <dbReference type="NCBI Taxonomy" id="75659"/>
    <lineage>
        <taxon>Bacteria</taxon>
        <taxon>Pseudomonadati</taxon>
        <taxon>Pseudomonadota</taxon>
        <taxon>Betaproteobacteria</taxon>
        <taxon>Burkholderiales</taxon>
        <taxon>Oxalobacteraceae</taxon>
        <taxon>Telluria group</taxon>
        <taxon>Duganella</taxon>
    </lineage>
</organism>
<accession>A0ABZ0Y4E7</accession>
<dbReference type="InterPro" id="IPR010260">
    <property type="entry name" value="AlpA"/>
</dbReference>
<evidence type="ECO:0000313" key="2">
    <source>
        <dbReference type="Proteomes" id="UP001326110"/>
    </source>
</evidence>
<protein>
    <submittedName>
        <fullName evidence="1">AlpA family phage regulatory protein</fullName>
    </submittedName>
</protein>
<dbReference type="Gene3D" id="1.10.238.160">
    <property type="match status" value="1"/>
</dbReference>
<name>A0ABZ0Y4E7_9BURK</name>
<dbReference type="InterPro" id="IPR052931">
    <property type="entry name" value="Prophage_regulatory_activator"/>
</dbReference>
<proteinExistence type="predicted"/>
<sequence>MTAPSEDRRSVARPASLCLVRLPEVKAICGLSRSSIYLLIRDGRFPPPVAISGRARGWVRHEVERWVAERIRASRQQ</sequence>
<dbReference type="PANTHER" id="PTHR36154:SF1">
    <property type="entry name" value="DNA-BINDING TRANSCRIPTIONAL ACTIVATOR ALPA"/>
    <property type="match status" value="1"/>
</dbReference>
<dbReference type="EMBL" id="CP140152">
    <property type="protein sequence ID" value="WQH06247.1"/>
    <property type="molecule type" value="Genomic_DNA"/>
</dbReference>
<dbReference type="PANTHER" id="PTHR36154">
    <property type="entry name" value="DNA-BINDING TRANSCRIPTIONAL ACTIVATOR ALPA"/>
    <property type="match status" value="1"/>
</dbReference>
<dbReference type="GeneID" id="43163930"/>
<dbReference type="RefSeq" id="WP_019922214.1">
    <property type="nucleotide sequence ID" value="NZ_CP140152.1"/>
</dbReference>
<gene>
    <name evidence="1" type="ORF">SR858_07945</name>
</gene>
<reference evidence="1 2" key="1">
    <citation type="submission" date="2023-11" db="EMBL/GenBank/DDBJ databases">
        <title>MicrobeMod: A computational toolkit for identifying prokaryotic methylation and restriction-modification with nanopore sequencing.</title>
        <authorList>
            <person name="Crits-Christoph A."/>
            <person name="Kang S.C."/>
            <person name="Lee H."/>
            <person name="Ostrov N."/>
        </authorList>
    </citation>
    <scope>NUCLEOTIDE SEQUENCE [LARGE SCALE GENOMIC DNA]</scope>
    <source>
        <strain evidence="1 2">ATCC 25935</strain>
    </source>
</reference>